<proteinExistence type="predicted"/>
<protein>
    <submittedName>
        <fullName evidence="2">Uncharacterized protein</fullName>
    </submittedName>
</protein>
<keyword evidence="1" id="KW-0812">Transmembrane</keyword>
<feature type="transmembrane region" description="Helical" evidence="1">
    <location>
        <begin position="21"/>
        <end position="43"/>
    </location>
</feature>
<dbReference type="EMBL" id="BPVZ01000019">
    <property type="protein sequence ID" value="GKV02872.1"/>
    <property type="molecule type" value="Genomic_DNA"/>
</dbReference>
<name>A0AAV5ILR6_9ROSI</name>
<reference evidence="2 3" key="1">
    <citation type="journal article" date="2021" name="Commun. Biol.">
        <title>The genome of Shorea leprosula (Dipterocarpaceae) highlights the ecological relevance of drought in aseasonal tropical rainforests.</title>
        <authorList>
            <person name="Ng K.K.S."/>
            <person name="Kobayashi M.J."/>
            <person name="Fawcett J.A."/>
            <person name="Hatakeyama M."/>
            <person name="Paape T."/>
            <person name="Ng C.H."/>
            <person name="Ang C.C."/>
            <person name="Tnah L.H."/>
            <person name="Lee C.T."/>
            <person name="Nishiyama T."/>
            <person name="Sese J."/>
            <person name="O'Brien M.J."/>
            <person name="Copetti D."/>
            <person name="Mohd Noor M.I."/>
            <person name="Ong R.C."/>
            <person name="Putra M."/>
            <person name="Sireger I.Z."/>
            <person name="Indrioko S."/>
            <person name="Kosugi Y."/>
            <person name="Izuno A."/>
            <person name="Isagi Y."/>
            <person name="Lee S.L."/>
            <person name="Shimizu K.K."/>
        </authorList>
    </citation>
    <scope>NUCLEOTIDE SEQUENCE [LARGE SCALE GENOMIC DNA]</scope>
    <source>
        <strain evidence="2">214</strain>
    </source>
</reference>
<dbReference type="Proteomes" id="UP001054252">
    <property type="component" value="Unassembled WGS sequence"/>
</dbReference>
<keyword evidence="1" id="KW-1133">Transmembrane helix</keyword>
<gene>
    <name evidence="2" type="ORF">SLEP1_g15254</name>
</gene>
<sequence>MKGVGGGVGGVSPAKRRWRSLVIGVLFLVVLSMLVPLGFLLGLHNGFHSHGFVPIQHTSQSNVIGDFDRYGTRDFWNHSQGASSNHIDDLLRQIEPKLPKVRCMTPMMTSIAYTLLFFIFCYSFLQCLLSVLFDTAELHITY</sequence>
<evidence type="ECO:0000313" key="2">
    <source>
        <dbReference type="EMBL" id="GKV02872.1"/>
    </source>
</evidence>
<accession>A0AAV5ILR6</accession>
<comment type="caution">
    <text evidence="2">The sequence shown here is derived from an EMBL/GenBank/DDBJ whole genome shotgun (WGS) entry which is preliminary data.</text>
</comment>
<keyword evidence="3" id="KW-1185">Reference proteome</keyword>
<organism evidence="2 3">
    <name type="scientific">Rubroshorea leprosula</name>
    <dbReference type="NCBI Taxonomy" id="152421"/>
    <lineage>
        <taxon>Eukaryota</taxon>
        <taxon>Viridiplantae</taxon>
        <taxon>Streptophyta</taxon>
        <taxon>Embryophyta</taxon>
        <taxon>Tracheophyta</taxon>
        <taxon>Spermatophyta</taxon>
        <taxon>Magnoliopsida</taxon>
        <taxon>eudicotyledons</taxon>
        <taxon>Gunneridae</taxon>
        <taxon>Pentapetalae</taxon>
        <taxon>rosids</taxon>
        <taxon>malvids</taxon>
        <taxon>Malvales</taxon>
        <taxon>Dipterocarpaceae</taxon>
        <taxon>Rubroshorea</taxon>
    </lineage>
</organism>
<evidence type="ECO:0000256" key="1">
    <source>
        <dbReference type="SAM" id="Phobius"/>
    </source>
</evidence>
<evidence type="ECO:0000313" key="3">
    <source>
        <dbReference type="Proteomes" id="UP001054252"/>
    </source>
</evidence>
<dbReference type="AlphaFoldDB" id="A0AAV5ILR6"/>
<keyword evidence="1" id="KW-0472">Membrane</keyword>
<feature type="transmembrane region" description="Helical" evidence="1">
    <location>
        <begin position="111"/>
        <end position="133"/>
    </location>
</feature>